<comment type="caution">
    <text evidence="2">The sequence shown here is derived from an EMBL/GenBank/DDBJ whole genome shotgun (WGS) entry which is preliminary data.</text>
</comment>
<dbReference type="EMBL" id="JAVRJZ010000017">
    <property type="protein sequence ID" value="KAK2709165.1"/>
    <property type="molecule type" value="Genomic_DNA"/>
</dbReference>
<dbReference type="EMBL" id="JAVRJZ010000017">
    <property type="protein sequence ID" value="KAK2709164.1"/>
    <property type="molecule type" value="Genomic_DNA"/>
</dbReference>
<evidence type="ECO:0000256" key="1">
    <source>
        <dbReference type="SAM" id="MobiDB-lite"/>
    </source>
</evidence>
<protein>
    <submittedName>
        <fullName evidence="2">Uncharacterized protein</fullName>
    </submittedName>
</protein>
<reference evidence="2" key="1">
    <citation type="submission" date="2023-07" db="EMBL/GenBank/DDBJ databases">
        <title>Chromosome-level genome assembly of Artemia franciscana.</title>
        <authorList>
            <person name="Jo E."/>
        </authorList>
    </citation>
    <scope>NUCLEOTIDE SEQUENCE</scope>
    <source>
        <tissue evidence="2">Whole body</tissue>
    </source>
</reference>
<name>A0AA88HBV5_ARTSF</name>
<organism evidence="2 3">
    <name type="scientific">Artemia franciscana</name>
    <name type="common">Brine shrimp</name>
    <name type="synonym">Artemia sanfranciscana</name>
    <dbReference type="NCBI Taxonomy" id="6661"/>
    <lineage>
        <taxon>Eukaryota</taxon>
        <taxon>Metazoa</taxon>
        <taxon>Ecdysozoa</taxon>
        <taxon>Arthropoda</taxon>
        <taxon>Crustacea</taxon>
        <taxon>Branchiopoda</taxon>
        <taxon>Anostraca</taxon>
        <taxon>Artemiidae</taxon>
        <taxon>Artemia</taxon>
    </lineage>
</organism>
<dbReference type="AlphaFoldDB" id="A0AA88HBV5"/>
<accession>A0AA88HBV5</accession>
<sequence>MALLSTIFLHFCWPLPATIYVIDTLCIFYLAKLLIQLVNGKCNSTSVHGMDIMATKSSPVFYSDQSEVHNSLNLNPYDLTNPRLQPKKNSSSVPSSNSFSKSCETYFYKWTRNKITSVSGASEDYDRALKENHLTHEDATKLGPAPLSVKLKRWRMGKMKLYSDLPRTTEGFKNKLDLAK</sequence>
<proteinExistence type="predicted"/>
<dbReference type="EMBL" id="JAVRJZ010000017">
    <property type="protein sequence ID" value="KAK2709166.1"/>
    <property type="molecule type" value="Genomic_DNA"/>
</dbReference>
<dbReference type="Proteomes" id="UP001187531">
    <property type="component" value="Unassembled WGS sequence"/>
</dbReference>
<evidence type="ECO:0000313" key="2">
    <source>
        <dbReference type="EMBL" id="KAK2709165.1"/>
    </source>
</evidence>
<gene>
    <name evidence="2" type="ORF">QYM36_012982</name>
</gene>
<evidence type="ECO:0000313" key="3">
    <source>
        <dbReference type="Proteomes" id="UP001187531"/>
    </source>
</evidence>
<keyword evidence="3" id="KW-1185">Reference proteome</keyword>
<feature type="compositionally biased region" description="Low complexity" evidence="1">
    <location>
        <begin position="87"/>
        <end position="100"/>
    </location>
</feature>
<feature type="region of interest" description="Disordered" evidence="1">
    <location>
        <begin position="79"/>
        <end position="100"/>
    </location>
</feature>